<dbReference type="Pfam" id="PF00098">
    <property type="entry name" value="zf-CCHC"/>
    <property type="match status" value="1"/>
</dbReference>
<keyword evidence="1" id="KW-0479">Metal-binding</keyword>
<sequence>MPSGQGSEWAKYSKSLTVMVVVEGGEKKTIMDVLKAVKRECGLVLGCRVRGESRLEVTMETVEGKKTLIDGLKVGETTIMDDQIIDRLKEWGVGAASGIKRRVWPGTDVVDGTRFLRVKFTEEGIEHFRVIHDRQKRVCRRCIKPGHIYWECPELKCYRCGKMGHFSRECVRGAEEVSLSAKGGGGEEEEVGGDGEMEEATGAAENKAVAGSVKEREPSGLSEDKMEVVAGAEEEAVAGSVKESESSGLSTEKVRKKRIAHKKDVIKKIIFF</sequence>
<dbReference type="GeneID" id="115003706"/>
<name>A0A6J2P7X2_COTGO</name>
<keyword evidence="1" id="KW-0862">Zinc</keyword>
<feature type="compositionally biased region" description="Acidic residues" evidence="2">
    <location>
        <begin position="186"/>
        <end position="199"/>
    </location>
</feature>
<evidence type="ECO:0000256" key="2">
    <source>
        <dbReference type="SAM" id="MobiDB-lite"/>
    </source>
</evidence>
<dbReference type="SUPFAM" id="SSF57756">
    <property type="entry name" value="Retrovirus zinc finger-like domains"/>
    <property type="match status" value="1"/>
</dbReference>
<evidence type="ECO:0000259" key="3">
    <source>
        <dbReference type="PROSITE" id="PS50158"/>
    </source>
</evidence>
<gene>
    <name evidence="5" type="primary">LOC115003706</name>
</gene>
<dbReference type="PROSITE" id="PS50158">
    <property type="entry name" value="ZF_CCHC"/>
    <property type="match status" value="1"/>
</dbReference>
<dbReference type="InterPro" id="IPR036875">
    <property type="entry name" value="Znf_CCHC_sf"/>
</dbReference>
<evidence type="ECO:0000313" key="4">
    <source>
        <dbReference type="Proteomes" id="UP000504630"/>
    </source>
</evidence>
<dbReference type="GO" id="GO:0008270">
    <property type="term" value="F:zinc ion binding"/>
    <property type="evidence" value="ECO:0007669"/>
    <property type="project" value="UniProtKB-KW"/>
</dbReference>
<feature type="domain" description="CCHC-type" evidence="3">
    <location>
        <begin position="156"/>
        <end position="170"/>
    </location>
</feature>
<accession>A0A6J2P7X2</accession>
<dbReference type="GO" id="GO:0003676">
    <property type="term" value="F:nucleic acid binding"/>
    <property type="evidence" value="ECO:0007669"/>
    <property type="project" value="InterPro"/>
</dbReference>
<feature type="compositionally biased region" description="Basic and acidic residues" evidence="2">
    <location>
        <begin position="213"/>
        <end position="227"/>
    </location>
</feature>
<reference evidence="5" key="1">
    <citation type="submission" date="2025-08" db="UniProtKB">
        <authorList>
            <consortium name="RefSeq"/>
        </authorList>
    </citation>
    <scope>IDENTIFICATION</scope>
</reference>
<dbReference type="SMART" id="SM00343">
    <property type="entry name" value="ZnF_C2HC"/>
    <property type="match status" value="2"/>
</dbReference>
<keyword evidence="1" id="KW-0863">Zinc-finger</keyword>
<dbReference type="RefSeq" id="XP_029281466.1">
    <property type="nucleotide sequence ID" value="XM_029425606.1"/>
</dbReference>
<dbReference type="AlphaFoldDB" id="A0A6J2P7X2"/>
<dbReference type="InterPro" id="IPR001878">
    <property type="entry name" value="Znf_CCHC"/>
</dbReference>
<proteinExistence type="predicted"/>
<feature type="region of interest" description="Disordered" evidence="2">
    <location>
        <begin position="178"/>
        <end position="255"/>
    </location>
</feature>
<protein>
    <submittedName>
        <fullName evidence="5">Uncharacterized protein LOC115003706 isoform X2</fullName>
    </submittedName>
</protein>
<evidence type="ECO:0000313" key="5">
    <source>
        <dbReference type="RefSeq" id="XP_029281466.1"/>
    </source>
</evidence>
<dbReference type="Gene3D" id="4.10.60.10">
    <property type="entry name" value="Zinc finger, CCHC-type"/>
    <property type="match status" value="1"/>
</dbReference>
<evidence type="ECO:0000256" key="1">
    <source>
        <dbReference type="PROSITE-ProRule" id="PRU00047"/>
    </source>
</evidence>
<organism evidence="4 5">
    <name type="scientific">Cottoperca gobio</name>
    <name type="common">Frogmouth</name>
    <name type="synonym">Aphritis gobio</name>
    <dbReference type="NCBI Taxonomy" id="56716"/>
    <lineage>
        <taxon>Eukaryota</taxon>
        <taxon>Metazoa</taxon>
        <taxon>Chordata</taxon>
        <taxon>Craniata</taxon>
        <taxon>Vertebrata</taxon>
        <taxon>Euteleostomi</taxon>
        <taxon>Actinopterygii</taxon>
        <taxon>Neopterygii</taxon>
        <taxon>Teleostei</taxon>
        <taxon>Neoteleostei</taxon>
        <taxon>Acanthomorphata</taxon>
        <taxon>Eupercaria</taxon>
        <taxon>Perciformes</taxon>
        <taxon>Notothenioidei</taxon>
        <taxon>Bovichtidae</taxon>
        <taxon>Cottoperca</taxon>
    </lineage>
</organism>
<dbReference type="Proteomes" id="UP000504630">
    <property type="component" value="Chromosome 24"/>
</dbReference>
<keyword evidence="4" id="KW-1185">Reference proteome</keyword>